<accession>A0A3M2QS76</accession>
<dbReference type="AlphaFoldDB" id="A0A3M2QS76"/>
<feature type="compositionally biased region" description="Polar residues" evidence="1">
    <location>
        <begin position="49"/>
        <end position="63"/>
    </location>
</feature>
<name>A0A3M2QS76_9HYPO</name>
<dbReference type="Proteomes" id="UP000277212">
    <property type="component" value="Unassembled WGS sequence"/>
</dbReference>
<gene>
    <name evidence="2" type="ORF">CDV36_016385</name>
</gene>
<keyword evidence="3" id="KW-1185">Reference proteome</keyword>
<evidence type="ECO:0000313" key="2">
    <source>
        <dbReference type="EMBL" id="RMI95817.1"/>
    </source>
</evidence>
<evidence type="ECO:0000256" key="1">
    <source>
        <dbReference type="SAM" id="MobiDB-lite"/>
    </source>
</evidence>
<feature type="region of interest" description="Disordered" evidence="1">
    <location>
        <begin position="34"/>
        <end position="63"/>
    </location>
</feature>
<feature type="non-terminal residue" evidence="2">
    <location>
        <position position="1"/>
    </location>
</feature>
<comment type="caution">
    <text evidence="2">The sequence shown here is derived from an EMBL/GenBank/DDBJ whole genome shotgun (WGS) entry which is preliminary data.</text>
</comment>
<protein>
    <submittedName>
        <fullName evidence="2">Uncharacterized protein</fullName>
    </submittedName>
</protein>
<dbReference type="EMBL" id="NKUJ01000948">
    <property type="protein sequence ID" value="RMI95817.1"/>
    <property type="molecule type" value="Genomic_DNA"/>
</dbReference>
<feature type="compositionally biased region" description="Basic and acidic residues" evidence="1">
    <location>
        <begin position="36"/>
        <end position="46"/>
    </location>
</feature>
<proteinExistence type="predicted"/>
<evidence type="ECO:0000313" key="3">
    <source>
        <dbReference type="Proteomes" id="UP000277212"/>
    </source>
</evidence>
<organism evidence="2 3">
    <name type="scientific">Fusarium kuroshium</name>
    <dbReference type="NCBI Taxonomy" id="2010991"/>
    <lineage>
        <taxon>Eukaryota</taxon>
        <taxon>Fungi</taxon>
        <taxon>Dikarya</taxon>
        <taxon>Ascomycota</taxon>
        <taxon>Pezizomycotina</taxon>
        <taxon>Sordariomycetes</taxon>
        <taxon>Hypocreomycetidae</taxon>
        <taxon>Hypocreales</taxon>
        <taxon>Nectriaceae</taxon>
        <taxon>Fusarium</taxon>
        <taxon>Fusarium solani species complex</taxon>
    </lineage>
</organism>
<reference evidence="2 3" key="1">
    <citation type="submission" date="2017-06" db="EMBL/GenBank/DDBJ databases">
        <title>Comparative genomic analysis of Ambrosia Fusariam Clade fungi.</title>
        <authorList>
            <person name="Stajich J.E."/>
            <person name="Carrillo J."/>
            <person name="Kijimoto T."/>
            <person name="Eskalen A."/>
            <person name="O'Donnell K."/>
            <person name="Kasson M."/>
        </authorList>
    </citation>
    <scope>NUCLEOTIDE SEQUENCE [LARGE SCALE GENOMIC DNA]</scope>
    <source>
        <strain evidence="2">UCR3666</strain>
    </source>
</reference>
<sequence length="63" mass="6766">RSCLQAAALVGPGLDMRHKHHWLLFGVTNKAGCGIKPDHPSIHEGENPGQISSPTSTPAQRRT</sequence>